<comment type="caution">
    <text evidence="1">The sequence shown here is derived from an EMBL/GenBank/DDBJ whole genome shotgun (WGS) entry which is preliminary data.</text>
</comment>
<organism evidence="1 2">
    <name type="scientific">Guyanagaster necrorhizus</name>
    <dbReference type="NCBI Taxonomy" id="856835"/>
    <lineage>
        <taxon>Eukaryota</taxon>
        <taxon>Fungi</taxon>
        <taxon>Dikarya</taxon>
        <taxon>Basidiomycota</taxon>
        <taxon>Agaricomycotina</taxon>
        <taxon>Agaricomycetes</taxon>
        <taxon>Agaricomycetidae</taxon>
        <taxon>Agaricales</taxon>
        <taxon>Marasmiineae</taxon>
        <taxon>Physalacriaceae</taxon>
        <taxon>Guyanagaster</taxon>
    </lineage>
</organism>
<evidence type="ECO:0000313" key="2">
    <source>
        <dbReference type="Proteomes" id="UP000812287"/>
    </source>
</evidence>
<accession>A0A9P8AQ77</accession>
<reference evidence="1" key="1">
    <citation type="submission" date="2020-11" db="EMBL/GenBank/DDBJ databases">
        <title>Adaptations for nitrogen fixation in a non-lichenized fungal sporocarp promotes dispersal by wood-feeding termites.</title>
        <authorList>
            <consortium name="DOE Joint Genome Institute"/>
            <person name="Koch R.A."/>
            <person name="Yoon G."/>
            <person name="Arayal U."/>
            <person name="Lail K."/>
            <person name="Amirebrahimi M."/>
            <person name="Labutti K."/>
            <person name="Lipzen A."/>
            <person name="Riley R."/>
            <person name="Barry K."/>
            <person name="Henrissat B."/>
            <person name="Grigoriev I.V."/>
            <person name="Herr J.R."/>
            <person name="Aime M.C."/>
        </authorList>
    </citation>
    <scope>NUCLEOTIDE SEQUENCE</scope>
    <source>
        <strain evidence="1">MCA 3950</strain>
    </source>
</reference>
<dbReference type="EMBL" id="MU250543">
    <property type="protein sequence ID" value="KAG7443720.1"/>
    <property type="molecule type" value="Genomic_DNA"/>
</dbReference>
<evidence type="ECO:0000313" key="1">
    <source>
        <dbReference type="EMBL" id="KAG7443720.1"/>
    </source>
</evidence>
<proteinExistence type="predicted"/>
<dbReference type="Proteomes" id="UP000812287">
    <property type="component" value="Unassembled WGS sequence"/>
</dbReference>
<dbReference type="RefSeq" id="XP_043037220.1">
    <property type="nucleotide sequence ID" value="XM_043184336.1"/>
</dbReference>
<keyword evidence="2" id="KW-1185">Reference proteome</keyword>
<dbReference type="AlphaFoldDB" id="A0A9P8AQ77"/>
<name>A0A9P8AQ77_9AGAR</name>
<sequence>MLEDVSFLCLAVFAKFLGSLSTMVKDLTIGKCTVKLLSDSDDSAMHWNFTDKRIQLESLSVASDALLEFLLRDESPVDFSHLKEAKTRNAEIHLLNKLSCLSPQLVIAVVTALDLESNKEPLKLPIVRKLDLSLLTMERGTMSLANLFQLANPNLEVLNLTIPFDFVTSKTSGLEALALALALSRQPKLKIVNVVVWALRNNWKFQNEPGIEQRWSALLGVLENNGVKLTMDTVHRRLVV</sequence>
<gene>
    <name evidence="1" type="ORF">BT62DRAFT_921677</name>
</gene>
<protein>
    <submittedName>
        <fullName evidence="1">Uncharacterized protein</fullName>
    </submittedName>
</protein>
<dbReference type="GeneID" id="66106633"/>